<dbReference type="Proteomes" id="UP001597267">
    <property type="component" value="Unassembled WGS sequence"/>
</dbReference>
<evidence type="ECO:0000313" key="2">
    <source>
        <dbReference type="Proteomes" id="UP001597267"/>
    </source>
</evidence>
<evidence type="ECO:0000313" key="1">
    <source>
        <dbReference type="EMBL" id="MFD1673095.1"/>
    </source>
</evidence>
<comment type="caution">
    <text evidence="1">The sequence shown here is derived from an EMBL/GenBank/DDBJ whole genome shotgun (WGS) entry which is preliminary data.</text>
</comment>
<dbReference type="RefSeq" id="WP_263853581.1">
    <property type="nucleotide sequence ID" value="NZ_JBHTOP010000029.1"/>
</dbReference>
<proteinExistence type="predicted"/>
<accession>A0ABW4JAW3</accession>
<keyword evidence="2" id="KW-1185">Reference proteome</keyword>
<name>A0ABW4JAW3_9LACO</name>
<dbReference type="EMBL" id="JBHTOP010000029">
    <property type="protein sequence ID" value="MFD1673095.1"/>
    <property type="molecule type" value="Genomic_DNA"/>
</dbReference>
<reference evidence="2" key="1">
    <citation type="journal article" date="2019" name="Int. J. Syst. Evol. Microbiol.">
        <title>The Global Catalogue of Microorganisms (GCM) 10K type strain sequencing project: providing services to taxonomists for standard genome sequencing and annotation.</title>
        <authorList>
            <consortium name="The Broad Institute Genomics Platform"/>
            <consortium name="The Broad Institute Genome Sequencing Center for Infectious Disease"/>
            <person name="Wu L."/>
            <person name="Ma J."/>
        </authorList>
    </citation>
    <scope>NUCLEOTIDE SEQUENCE [LARGE SCALE GENOMIC DNA]</scope>
    <source>
        <strain evidence="2">CCM 8896</strain>
    </source>
</reference>
<organism evidence="1 2">
    <name type="scientific">Agrilactobacillus yilanensis</name>
    <dbReference type="NCBI Taxonomy" id="2485997"/>
    <lineage>
        <taxon>Bacteria</taxon>
        <taxon>Bacillati</taxon>
        <taxon>Bacillota</taxon>
        <taxon>Bacilli</taxon>
        <taxon>Lactobacillales</taxon>
        <taxon>Lactobacillaceae</taxon>
        <taxon>Agrilactobacillus</taxon>
    </lineage>
</organism>
<protein>
    <submittedName>
        <fullName evidence="1">Uncharacterized protein</fullName>
    </submittedName>
</protein>
<gene>
    <name evidence="1" type="ORF">ACFQ5M_13620</name>
</gene>
<sequence length="41" mass="4632">MESPPIPRHSFAVAVDLLIAEFFLVEKVISLDSGQFFIVLR</sequence>